<accession>A0AA88HXL3</accession>
<evidence type="ECO:0000256" key="6">
    <source>
        <dbReference type="ARBA" id="ARBA00047345"/>
    </source>
</evidence>
<dbReference type="Pfam" id="PF08238">
    <property type="entry name" value="Sel1"/>
    <property type="match status" value="1"/>
</dbReference>
<dbReference type="GO" id="GO:0004373">
    <property type="term" value="F:alpha-1,4-glucan glucosyltransferase (UDP-glucose donor) activity"/>
    <property type="evidence" value="ECO:0007669"/>
    <property type="project" value="UniProtKB-EC"/>
</dbReference>
<gene>
    <name evidence="9" type="ORF">QYM36_004050</name>
</gene>
<keyword evidence="10" id="KW-1185">Reference proteome</keyword>
<dbReference type="PANTHER" id="PTHR10176">
    <property type="entry name" value="GLYCOGEN SYNTHASE"/>
    <property type="match status" value="1"/>
</dbReference>
<dbReference type="GO" id="GO:0005737">
    <property type="term" value="C:cytoplasm"/>
    <property type="evidence" value="ECO:0007669"/>
    <property type="project" value="TreeGrafter"/>
</dbReference>
<evidence type="ECO:0000313" key="10">
    <source>
        <dbReference type="Proteomes" id="UP001187531"/>
    </source>
</evidence>
<evidence type="ECO:0000256" key="5">
    <source>
        <dbReference type="ARBA" id="ARBA00023056"/>
    </source>
</evidence>
<dbReference type="Gene3D" id="1.25.40.10">
    <property type="entry name" value="Tetratricopeptide repeat domain"/>
    <property type="match status" value="1"/>
</dbReference>
<dbReference type="SMART" id="SM00671">
    <property type="entry name" value="SEL1"/>
    <property type="match status" value="2"/>
</dbReference>
<dbReference type="SUPFAM" id="SSF81901">
    <property type="entry name" value="HCP-like"/>
    <property type="match status" value="1"/>
</dbReference>
<name>A0AA88HXL3_ARTSF</name>
<comment type="catalytic activity">
    <reaction evidence="6">
        <text>[(1-&gt;4)-alpha-D-glucosyl](n) + UDP-alpha-D-glucose = [(1-&gt;4)-alpha-D-glucosyl](n+1) + UDP + H(+)</text>
        <dbReference type="Rhea" id="RHEA:18549"/>
        <dbReference type="Rhea" id="RHEA-COMP:9584"/>
        <dbReference type="Rhea" id="RHEA-COMP:9587"/>
        <dbReference type="ChEBI" id="CHEBI:15378"/>
        <dbReference type="ChEBI" id="CHEBI:15444"/>
        <dbReference type="ChEBI" id="CHEBI:58223"/>
        <dbReference type="ChEBI" id="CHEBI:58885"/>
        <dbReference type="EC" id="2.4.1.11"/>
    </reaction>
    <physiologicalReaction direction="left-to-right" evidence="6">
        <dbReference type="Rhea" id="RHEA:18550"/>
    </physiologicalReaction>
</comment>
<comment type="similarity">
    <text evidence="2 7">Belongs to the glycosyltransferase 3 family.</text>
</comment>
<dbReference type="InterPro" id="IPR006597">
    <property type="entry name" value="Sel1-like"/>
</dbReference>
<sequence length="831" mass="92998">MIQCDMDLVVPAQNQAKTEHIKYQESCHYPSNVESHGVTFDCVYSHRIYTVIRSNTGLSFETMGNQYVLLSPYKGKSSREEIDEFEFSPGPLHDAVCSIRDSGLQVHTGSWLVEGNPFVVLFDTASISHKIDYYKQKLFEKTKIGIPDSDEESNDSVLFGFMVAQFIAEFSYFQSVFRADSSKIVCHFHDWLSGVGLIMLRLWKIKVATVFTAHATLLGHYLCPGRAEFLKNLSILFNAEIEAEKRQIYHKYCLERAATQMAHVFTTASNKAAMEADCLLKRKPDIITPNNLEIKRFSGRHEFQNLHAINKGKILDFVHGDFFGDLDFDVTENLYFLIAGKSEFGKKGTDIESLTRLIALRYYKRARLLALRAVYLETITDSEKGFQHVKQPRPFSEPQPPGHETPTFLHSQDEIDNEKELEELEHRASPRLNGGIGILESKAQDEETELVKPVGGLVNCISQNSNRLGDEDKHEESHNRKSSTKKTCKDMLSFTDIIGWGSVAAIALNACQIINPRRSYCCIPQVTETVPKFSLGTLVVRTVLAQPPDLALPLPRPPIAEAPTSFTARSDAKSQDVSISDVTRSDSLLSNTESDISWSDSDSSSSSEFSEEDLNEKIEAEMRALQEVEDELLRELNGTRVAAHAYLLNRRLDLSNKIGPFAVTNPFDDPERKAFLCFESNSQLGSKSATYNLAVCYERGIGTEKNIRKAVSLYKEAAETGHPLAKYNLGVLTHLGKVPDSDRRTGLKLIREAAVAGVEEAWSTLAEYFETPLNTYKEPTSEAQSITQFQNTPKLPSTKRLRKSVSEPSGLNDTDTGYASLKEKCSAIAVS</sequence>
<dbReference type="EMBL" id="JAVRJZ010000007">
    <property type="protein sequence ID" value="KAK2720010.1"/>
    <property type="molecule type" value="Genomic_DNA"/>
</dbReference>
<dbReference type="PANTHER" id="PTHR10176:SF3">
    <property type="entry name" value="GLYCOGEN [STARCH] SYNTHASE"/>
    <property type="match status" value="1"/>
</dbReference>
<dbReference type="EC" id="2.4.1.11" evidence="7"/>
<organism evidence="9 10">
    <name type="scientific">Artemia franciscana</name>
    <name type="common">Brine shrimp</name>
    <name type="synonym">Artemia sanfranciscana</name>
    <dbReference type="NCBI Taxonomy" id="6661"/>
    <lineage>
        <taxon>Eukaryota</taxon>
        <taxon>Metazoa</taxon>
        <taxon>Ecdysozoa</taxon>
        <taxon>Arthropoda</taxon>
        <taxon>Crustacea</taxon>
        <taxon>Branchiopoda</taxon>
        <taxon>Anostraca</taxon>
        <taxon>Artemiidae</taxon>
        <taxon>Artemia</taxon>
    </lineage>
</organism>
<keyword evidence="3 7" id="KW-0328">Glycosyltransferase</keyword>
<evidence type="ECO:0000256" key="8">
    <source>
        <dbReference type="SAM" id="MobiDB-lite"/>
    </source>
</evidence>
<dbReference type="Gene3D" id="3.40.50.2000">
    <property type="entry name" value="Glycogen Phosphorylase B"/>
    <property type="match status" value="1"/>
</dbReference>
<dbReference type="InterPro" id="IPR008631">
    <property type="entry name" value="Glycogen_synth"/>
</dbReference>
<evidence type="ECO:0000256" key="3">
    <source>
        <dbReference type="ARBA" id="ARBA00022676"/>
    </source>
</evidence>
<evidence type="ECO:0000256" key="7">
    <source>
        <dbReference type="RuleBase" id="RU363104"/>
    </source>
</evidence>
<dbReference type="Proteomes" id="UP001187531">
    <property type="component" value="Unassembled WGS sequence"/>
</dbReference>
<evidence type="ECO:0000256" key="1">
    <source>
        <dbReference type="ARBA" id="ARBA00004964"/>
    </source>
</evidence>
<comment type="caution">
    <text evidence="9">The sequence shown here is derived from an EMBL/GenBank/DDBJ whole genome shotgun (WGS) entry which is preliminary data.</text>
</comment>
<keyword evidence="4 7" id="KW-0808">Transferase</keyword>
<feature type="compositionally biased region" description="Polar residues" evidence="8">
    <location>
        <begin position="781"/>
        <end position="795"/>
    </location>
</feature>
<dbReference type="GO" id="GO:0005978">
    <property type="term" value="P:glycogen biosynthetic process"/>
    <property type="evidence" value="ECO:0007669"/>
    <property type="project" value="UniProtKB-KW"/>
</dbReference>
<protein>
    <recommendedName>
        <fullName evidence="7">Glycogen [starch] synthase</fullName>
        <ecNumber evidence="7">2.4.1.11</ecNumber>
    </recommendedName>
</protein>
<dbReference type="InterPro" id="IPR011990">
    <property type="entry name" value="TPR-like_helical_dom_sf"/>
</dbReference>
<feature type="compositionally biased region" description="Polar residues" evidence="8">
    <location>
        <begin position="806"/>
        <end position="817"/>
    </location>
</feature>
<feature type="region of interest" description="Disordered" evidence="8">
    <location>
        <begin position="592"/>
        <end position="613"/>
    </location>
</feature>
<feature type="compositionally biased region" description="Low complexity" evidence="8">
    <location>
        <begin position="593"/>
        <end position="608"/>
    </location>
</feature>
<dbReference type="SUPFAM" id="SSF53756">
    <property type="entry name" value="UDP-Glycosyltransferase/glycogen phosphorylase"/>
    <property type="match status" value="1"/>
</dbReference>
<reference evidence="9" key="1">
    <citation type="submission" date="2023-07" db="EMBL/GenBank/DDBJ databases">
        <title>Chromosome-level genome assembly of Artemia franciscana.</title>
        <authorList>
            <person name="Jo E."/>
        </authorList>
    </citation>
    <scope>NUCLEOTIDE SEQUENCE</scope>
    <source>
        <tissue evidence="9">Whole body</tissue>
    </source>
</reference>
<comment type="function">
    <text evidence="7">Transfers the glycosyl residue from UDP-Glc to the non-reducing end of alpha-1,4-glucan.</text>
</comment>
<evidence type="ECO:0000256" key="4">
    <source>
        <dbReference type="ARBA" id="ARBA00022679"/>
    </source>
</evidence>
<evidence type="ECO:0000313" key="9">
    <source>
        <dbReference type="EMBL" id="KAK2720010.1"/>
    </source>
</evidence>
<dbReference type="AlphaFoldDB" id="A0AA88HXL3"/>
<dbReference type="Pfam" id="PF05693">
    <property type="entry name" value="Glycogen_syn"/>
    <property type="match status" value="1"/>
</dbReference>
<feature type="region of interest" description="Disordered" evidence="8">
    <location>
        <begin position="465"/>
        <end position="486"/>
    </location>
</feature>
<feature type="compositionally biased region" description="Basic and acidic residues" evidence="8">
    <location>
        <begin position="468"/>
        <end position="479"/>
    </location>
</feature>
<feature type="region of interest" description="Disordered" evidence="8">
    <location>
        <begin position="387"/>
        <end position="409"/>
    </location>
</feature>
<comment type="pathway">
    <text evidence="1 7">Glycan biosynthesis; glycogen biosynthesis.</text>
</comment>
<evidence type="ECO:0000256" key="2">
    <source>
        <dbReference type="ARBA" id="ARBA00010686"/>
    </source>
</evidence>
<keyword evidence="5 7" id="KW-0320">Glycogen biosynthesis</keyword>
<proteinExistence type="inferred from homology"/>
<feature type="region of interest" description="Disordered" evidence="8">
    <location>
        <begin position="781"/>
        <end position="817"/>
    </location>
</feature>